<dbReference type="InterPro" id="IPR008928">
    <property type="entry name" value="6-hairpin_glycosidase_sf"/>
</dbReference>
<name>A0A031LKB0_9CREN</name>
<dbReference type="EMBL" id="JFZT01000057">
    <property type="protein sequence ID" value="EZQ01986.1"/>
    <property type="molecule type" value="Genomic_DNA"/>
</dbReference>
<keyword evidence="3" id="KW-1185">Reference proteome</keyword>
<dbReference type="Proteomes" id="UP000024332">
    <property type="component" value="Unassembled WGS sequence"/>
</dbReference>
<dbReference type="InterPro" id="IPR013766">
    <property type="entry name" value="Thioredoxin_domain"/>
</dbReference>
<sequence>MGFVEWVDSLKRKTPFKVVYFWTEWCEGCEEEKKELEKIEKNWDNLDFIEINADERPDLAIRYSPQIYPSISFISDRAVIGGTYGYVEFAKINELLLITLDLVQGGGKIITPITVPHSAQKVSWRQAVNEIRRKCLAFFDINFGGFEKSPKYYLPNVLRFLLKMGDPYSLEVVKYTLDAAIYYLWDDGFYAYSKSEDWKDHSNVKLIDVNADMILTLIEAYKVTKDEYYLDYAIETGNWILQFGDPFFPIAIVDGRKMGKPLLDVNSKVGEAIYNLYLLLEDKTFLQVAEKLARNLTVKSHVIGENGPIFLQDLSYLLRFLGNMGRGNHVLDYIMENFYGGDAFFDTTKDHAMSQMIGRFKLIDSNSVLAQALLSMGKIDLAQRISEYFLDKFQEFAYFSQADYGSLLASLNGIA</sequence>
<dbReference type="Pfam" id="PF00085">
    <property type="entry name" value="Thioredoxin"/>
    <property type="match status" value="1"/>
</dbReference>
<feature type="domain" description="Thioredoxin" evidence="1">
    <location>
        <begin position="1"/>
        <end position="133"/>
    </location>
</feature>
<proteinExistence type="predicted"/>
<gene>
    <name evidence="2" type="ORF">CM19_10915</name>
</gene>
<dbReference type="PROSITE" id="PS51352">
    <property type="entry name" value="THIOREDOXIN_2"/>
    <property type="match status" value="1"/>
</dbReference>
<dbReference type="OrthoDB" id="202131at2157"/>
<accession>A0A031LKB0</accession>
<dbReference type="AlphaFoldDB" id="A0A031LKB0"/>
<evidence type="ECO:0000313" key="3">
    <source>
        <dbReference type="Proteomes" id="UP000024332"/>
    </source>
</evidence>
<reference evidence="2 3" key="1">
    <citation type="submission" date="2014-03" db="EMBL/GenBank/DDBJ databases">
        <title>Draft genome sequence of the novel thermoacidophilic archaea Acidianus copahuensis ALE1 strain, isolated from Copahue volcanic area in Neuquen Argentina.</title>
        <authorList>
            <person name="Urbieta M.S."/>
            <person name="Rascovan N."/>
            <person name="Castro C."/>
            <person name="Revale S."/>
            <person name="Giaveno M.A."/>
            <person name="Vazquez M.P."/>
            <person name="Donati E.R."/>
        </authorList>
    </citation>
    <scope>NUCLEOTIDE SEQUENCE [LARGE SCALE GENOMIC DNA]</scope>
    <source>
        <strain evidence="2 3">ALE1</strain>
    </source>
</reference>
<organism evidence="2 3">
    <name type="scientific">Candidatus Acidianus copahuensis</name>
    <dbReference type="NCBI Taxonomy" id="1160895"/>
    <lineage>
        <taxon>Archaea</taxon>
        <taxon>Thermoproteota</taxon>
        <taxon>Thermoprotei</taxon>
        <taxon>Sulfolobales</taxon>
        <taxon>Sulfolobaceae</taxon>
        <taxon>Acidianus</taxon>
    </lineage>
</organism>
<evidence type="ECO:0000259" key="1">
    <source>
        <dbReference type="PROSITE" id="PS51352"/>
    </source>
</evidence>
<dbReference type="SUPFAM" id="SSF52833">
    <property type="entry name" value="Thioredoxin-like"/>
    <property type="match status" value="1"/>
</dbReference>
<dbReference type="SUPFAM" id="SSF48208">
    <property type="entry name" value="Six-hairpin glycosidases"/>
    <property type="match status" value="1"/>
</dbReference>
<protein>
    <submittedName>
        <fullName evidence="2">Thioredoxin</fullName>
    </submittedName>
</protein>
<dbReference type="RefSeq" id="WP_048100373.1">
    <property type="nucleotide sequence ID" value="NZ_JFZT01000057.1"/>
</dbReference>
<dbReference type="CDD" id="cd02947">
    <property type="entry name" value="TRX_family"/>
    <property type="match status" value="1"/>
</dbReference>
<dbReference type="STRING" id="1160895.CM19_10915"/>
<dbReference type="Gene3D" id="3.40.30.10">
    <property type="entry name" value="Glutaredoxin"/>
    <property type="match status" value="1"/>
</dbReference>
<dbReference type="GO" id="GO:0005975">
    <property type="term" value="P:carbohydrate metabolic process"/>
    <property type="evidence" value="ECO:0007669"/>
    <property type="project" value="InterPro"/>
</dbReference>
<evidence type="ECO:0000313" key="2">
    <source>
        <dbReference type="EMBL" id="EZQ01986.1"/>
    </source>
</evidence>
<dbReference type="InterPro" id="IPR036249">
    <property type="entry name" value="Thioredoxin-like_sf"/>
</dbReference>
<comment type="caution">
    <text evidence="2">The sequence shown here is derived from an EMBL/GenBank/DDBJ whole genome shotgun (WGS) entry which is preliminary data.</text>
</comment>